<feature type="region of interest" description="Disordered" evidence="2">
    <location>
        <begin position="148"/>
        <end position="206"/>
    </location>
</feature>
<feature type="domain" description="BESS" evidence="5">
    <location>
        <begin position="273"/>
        <end position="312"/>
    </location>
</feature>
<keyword evidence="1" id="KW-0539">Nucleus</keyword>
<dbReference type="EMBL" id="CAKKLH010000124">
    <property type="protein sequence ID" value="CAH0104079.1"/>
    <property type="molecule type" value="Genomic_DNA"/>
</dbReference>
<feature type="chain" id="PRO_5035262419" description="MADF domain-containing protein" evidence="3">
    <location>
        <begin position="25"/>
        <end position="315"/>
    </location>
</feature>
<keyword evidence="3" id="KW-0732">Signal</keyword>
<dbReference type="GO" id="GO:0006357">
    <property type="term" value="P:regulation of transcription by RNA polymerase II"/>
    <property type="evidence" value="ECO:0007669"/>
    <property type="project" value="TreeGrafter"/>
</dbReference>
<reference evidence="6" key="1">
    <citation type="submission" date="2021-11" db="EMBL/GenBank/DDBJ databases">
        <authorList>
            <person name="Schell T."/>
        </authorList>
    </citation>
    <scope>NUCLEOTIDE SEQUENCE</scope>
    <source>
        <strain evidence="6">M5</strain>
    </source>
</reference>
<evidence type="ECO:0000256" key="1">
    <source>
        <dbReference type="PROSITE-ProRule" id="PRU00371"/>
    </source>
</evidence>
<feature type="region of interest" description="Disordered" evidence="2">
    <location>
        <begin position="244"/>
        <end position="266"/>
    </location>
</feature>
<evidence type="ECO:0008006" key="8">
    <source>
        <dbReference type="Google" id="ProtNLM"/>
    </source>
</evidence>
<evidence type="ECO:0000256" key="3">
    <source>
        <dbReference type="SAM" id="SignalP"/>
    </source>
</evidence>
<proteinExistence type="predicted"/>
<dbReference type="PANTHER" id="PTHR12243">
    <property type="entry name" value="MADF DOMAIN TRANSCRIPTION FACTOR"/>
    <property type="match status" value="1"/>
</dbReference>
<organism evidence="6 7">
    <name type="scientific">Daphnia galeata</name>
    <dbReference type="NCBI Taxonomy" id="27404"/>
    <lineage>
        <taxon>Eukaryota</taxon>
        <taxon>Metazoa</taxon>
        <taxon>Ecdysozoa</taxon>
        <taxon>Arthropoda</taxon>
        <taxon>Crustacea</taxon>
        <taxon>Branchiopoda</taxon>
        <taxon>Diplostraca</taxon>
        <taxon>Cladocera</taxon>
        <taxon>Anomopoda</taxon>
        <taxon>Daphniidae</taxon>
        <taxon>Daphnia</taxon>
    </lineage>
</organism>
<evidence type="ECO:0000259" key="4">
    <source>
        <dbReference type="PROSITE" id="PS51029"/>
    </source>
</evidence>
<gene>
    <name evidence="6" type="ORF">DGAL_LOCUS6791</name>
</gene>
<dbReference type="InterPro" id="IPR039353">
    <property type="entry name" value="TF_Adf1"/>
</dbReference>
<comment type="caution">
    <text evidence="6">The sequence shown here is derived from an EMBL/GenBank/DDBJ whole genome shotgun (WGS) entry which is preliminary data.</text>
</comment>
<feature type="signal peptide" evidence="3">
    <location>
        <begin position="1"/>
        <end position="24"/>
    </location>
</feature>
<accession>A0A8J2WM02</accession>
<evidence type="ECO:0000256" key="2">
    <source>
        <dbReference type="SAM" id="MobiDB-lite"/>
    </source>
</evidence>
<dbReference type="InterPro" id="IPR004210">
    <property type="entry name" value="BESS_motif"/>
</dbReference>
<dbReference type="PROSITE" id="PS51031">
    <property type="entry name" value="BESS"/>
    <property type="match status" value="1"/>
</dbReference>
<dbReference type="GO" id="GO:0005667">
    <property type="term" value="C:transcription regulator complex"/>
    <property type="evidence" value="ECO:0007669"/>
    <property type="project" value="TreeGrafter"/>
</dbReference>
<feature type="compositionally biased region" description="Gly residues" evidence="2">
    <location>
        <begin position="151"/>
        <end position="160"/>
    </location>
</feature>
<keyword evidence="7" id="KW-1185">Reference proteome</keyword>
<evidence type="ECO:0000313" key="6">
    <source>
        <dbReference type="EMBL" id="CAH0104079.1"/>
    </source>
</evidence>
<dbReference type="Proteomes" id="UP000789390">
    <property type="component" value="Unassembled WGS sequence"/>
</dbReference>
<protein>
    <recommendedName>
        <fullName evidence="8">MADF domain-containing protein</fullName>
    </recommendedName>
</protein>
<dbReference type="SMART" id="SM00595">
    <property type="entry name" value="MADF"/>
    <property type="match status" value="1"/>
</dbReference>
<feature type="domain" description="MADF" evidence="4">
    <location>
        <begin position="52"/>
        <end position="142"/>
    </location>
</feature>
<feature type="compositionally biased region" description="Polar residues" evidence="2">
    <location>
        <begin position="162"/>
        <end position="173"/>
    </location>
</feature>
<dbReference type="InterPro" id="IPR006578">
    <property type="entry name" value="MADF-dom"/>
</dbReference>
<dbReference type="Pfam" id="PF10545">
    <property type="entry name" value="MADF_DNA_bdg"/>
    <property type="match status" value="1"/>
</dbReference>
<evidence type="ECO:0000259" key="5">
    <source>
        <dbReference type="PROSITE" id="PS51031"/>
    </source>
</evidence>
<dbReference type="GO" id="GO:0003677">
    <property type="term" value="F:DNA binding"/>
    <property type="evidence" value="ECO:0007669"/>
    <property type="project" value="InterPro"/>
</dbReference>
<dbReference type="PANTHER" id="PTHR12243:SF60">
    <property type="entry name" value="SI:CH211-15D5.12-RELATED"/>
    <property type="match status" value="1"/>
</dbReference>
<comment type="subcellular location">
    <subcellularLocation>
        <location evidence="1">Nucleus</location>
    </subcellularLocation>
</comment>
<dbReference type="AlphaFoldDB" id="A0A8J2WM02"/>
<feature type="region of interest" description="Disordered" evidence="2">
    <location>
        <begin position="108"/>
        <end position="128"/>
    </location>
</feature>
<dbReference type="Pfam" id="PF02944">
    <property type="entry name" value="BESS"/>
    <property type="match status" value="1"/>
</dbReference>
<dbReference type="GO" id="GO:0005634">
    <property type="term" value="C:nucleus"/>
    <property type="evidence" value="ECO:0007669"/>
    <property type="project" value="UniProtKB-SubCell"/>
</dbReference>
<sequence>MSSPPLRLFARSLLLLSLNARAPSVCDPSLKMAASGGTGSGGTSTTNFPDELIIRHVRDHSCLYDPRETEYKDADRKAAVWREIANNVGMSAIECEHRWRYLRDRYTRERKRKSQQTNGCKSGSGGNWPLASQMHFIQDFIKHRSFKFKARGGGGGGSSGGQQEATSDGTNTPRHVGARQQHVKSEGDNNHTSSDETDGPVSPGFDQQSAAAAECYPMVIIEETDGHHHIGPPRSGTPSDYLRGGGGATDHHHHHHRSSAFNNGGSTSPRMTYNEDELFCLSVAQTLRRLPLMRRSLAKVQILQLIHDMEFGSHS</sequence>
<dbReference type="OrthoDB" id="5779735at2759"/>
<evidence type="ECO:0000313" key="7">
    <source>
        <dbReference type="Proteomes" id="UP000789390"/>
    </source>
</evidence>
<dbReference type="PROSITE" id="PS51029">
    <property type="entry name" value="MADF"/>
    <property type="match status" value="1"/>
</dbReference>
<name>A0A8J2WM02_9CRUS</name>